<gene>
    <name evidence="1" type="ORF">ACFYQT_26970</name>
</gene>
<comment type="caution">
    <text evidence="1">The sequence shown here is derived from an EMBL/GenBank/DDBJ whole genome shotgun (WGS) entry which is preliminary data.</text>
</comment>
<name>A0ABW6N2Q2_9ACTN</name>
<dbReference type="Proteomes" id="UP001601422">
    <property type="component" value="Unassembled WGS sequence"/>
</dbReference>
<evidence type="ECO:0000313" key="2">
    <source>
        <dbReference type="Proteomes" id="UP001601422"/>
    </source>
</evidence>
<organism evidence="1 2">
    <name type="scientific">Streptomyces tibetensis</name>
    <dbReference type="NCBI Taxonomy" id="2382123"/>
    <lineage>
        <taxon>Bacteria</taxon>
        <taxon>Bacillati</taxon>
        <taxon>Actinomycetota</taxon>
        <taxon>Actinomycetes</taxon>
        <taxon>Kitasatosporales</taxon>
        <taxon>Streptomycetaceae</taxon>
        <taxon>Streptomyces</taxon>
    </lineage>
</organism>
<sequence>MNASCDPPHAFCETYVVPANAKSVEVHWSEEDGEPYVRKCPNG</sequence>
<dbReference type="EMBL" id="JBIAJP010000008">
    <property type="protein sequence ID" value="MFF0007068.1"/>
    <property type="molecule type" value="Genomic_DNA"/>
</dbReference>
<keyword evidence="2" id="KW-1185">Reference proteome</keyword>
<dbReference type="RefSeq" id="WP_361946488.1">
    <property type="nucleotide sequence ID" value="NZ_JBEXVS010000075.1"/>
</dbReference>
<reference evidence="1 2" key="1">
    <citation type="submission" date="2024-10" db="EMBL/GenBank/DDBJ databases">
        <title>The Natural Products Discovery Center: Release of the First 8490 Sequenced Strains for Exploring Actinobacteria Biosynthetic Diversity.</title>
        <authorList>
            <person name="Kalkreuter E."/>
            <person name="Kautsar S.A."/>
            <person name="Yang D."/>
            <person name="Bader C.D."/>
            <person name="Teijaro C.N."/>
            <person name="Fluegel L."/>
            <person name="Davis C.M."/>
            <person name="Simpson J.R."/>
            <person name="Lauterbach L."/>
            <person name="Steele A.D."/>
            <person name="Gui C."/>
            <person name="Meng S."/>
            <person name="Li G."/>
            <person name="Viehrig K."/>
            <person name="Ye F."/>
            <person name="Su P."/>
            <person name="Kiefer A.F."/>
            <person name="Nichols A."/>
            <person name="Cepeda A.J."/>
            <person name="Yan W."/>
            <person name="Fan B."/>
            <person name="Jiang Y."/>
            <person name="Adhikari A."/>
            <person name="Zheng C.-J."/>
            <person name="Schuster L."/>
            <person name="Cowan T.M."/>
            <person name="Smanski M.J."/>
            <person name="Chevrette M.G."/>
            <person name="De Carvalho L.P.S."/>
            <person name="Shen B."/>
        </authorList>
    </citation>
    <scope>NUCLEOTIDE SEQUENCE [LARGE SCALE GENOMIC DNA]</scope>
    <source>
        <strain evidence="1 2">NPDC005497</strain>
    </source>
</reference>
<accession>A0ABW6N2Q2</accession>
<protein>
    <submittedName>
        <fullName evidence="1">Uncharacterized protein</fullName>
    </submittedName>
</protein>
<evidence type="ECO:0000313" key="1">
    <source>
        <dbReference type="EMBL" id="MFF0007068.1"/>
    </source>
</evidence>
<proteinExistence type="predicted"/>